<comment type="caution">
    <text evidence="2">The sequence shown here is derived from an EMBL/GenBank/DDBJ whole genome shotgun (WGS) entry which is preliminary data.</text>
</comment>
<dbReference type="GO" id="GO:0008757">
    <property type="term" value="F:S-adenosylmethionine-dependent methyltransferase activity"/>
    <property type="evidence" value="ECO:0007669"/>
    <property type="project" value="InterPro"/>
</dbReference>
<dbReference type="CDD" id="cd02440">
    <property type="entry name" value="AdoMet_MTases"/>
    <property type="match status" value="1"/>
</dbReference>
<sequence length="320" mass="35282">MENLLSALRAAGEPTRLRILAILALGELTVSELTQVLLQSQPRISRHLKLLADAGLVLRYPEGSWVFYRLHESAAHSDLLAEIIASLPEGDHELQRDRERLAEVRAARAQRAQDYFAANAAQWDSLRANHIPETRVEERMDELMSELKGQGDIDLLVDLGTGTGRMLEIFGGRAGRAVGFDISPDMLTVARAKLDESGAENCQVRQGDCANVPLEDNVADIVILHQVLHFLDDPQRALNEAARITKPGGAVLIADFGPHEMENLRDEHSHRRLGFGEDEMQAMLRAAGLDPKASDLLAAIDTPLTVAMWQADKTIRSVTQ</sequence>
<dbReference type="InterPro" id="IPR013216">
    <property type="entry name" value="Methyltransf_11"/>
</dbReference>
<accession>A0A937HN16</accession>
<dbReference type="Gene3D" id="1.10.10.10">
    <property type="entry name" value="Winged helix-like DNA-binding domain superfamily/Winged helix DNA-binding domain"/>
    <property type="match status" value="1"/>
</dbReference>
<dbReference type="GO" id="GO:0003700">
    <property type="term" value="F:DNA-binding transcription factor activity"/>
    <property type="evidence" value="ECO:0007669"/>
    <property type="project" value="InterPro"/>
</dbReference>
<gene>
    <name evidence="2" type="ORF">ISQ19_03305</name>
</gene>
<proteinExistence type="predicted"/>
<dbReference type="SUPFAM" id="SSF53335">
    <property type="entry name" value="S-adenosyl-L-methionine-dependent methyltransferases"/>
    <property type="match status" value="1"/>
</dbReference>
<dbReference type="EMBL" id="JADHOK010000029">
    <property type="protein sequence ID" value="MBL6761706.1"/>
    <property type="molecule type" value="Genomic_DNA"/>
</dbReference>
<protein>
    <submittedName>
        <fullName evidence="2">Metalloregulator ArsR/SmtB family transcription factor</fullName>
    </submittedName>
</protein>
<dbReference type="NCBIfam" id="NF033788">
    <property type="entry name" value="HTH_metalloreg"/>
    <property type="match status" value="1"/>
</dbReference>
<dbReference type="InterPro" id="IPR036388">
    <property type="entry name" value="WH-like_DNA-bd_sf"/>
</dbReference>
<dbReference type="PRINTS" id="PR00778">
    <property type="entry name" value="HTHARSR"/>
</dbReference>
<dbReference type="Pfam" id="PF01022">
    <property type="entry name" value="HTH_5"/>
    <property type="match status" value="1"/>
</dbReference>
<dbReference type="InterPro" id="IPR011991">
    <property type="entry name" value="ArsR-like_HTH"/>
</dbReference>
<dbReference type="Proteomes" id="UP000785783">
    <property type="component" value="Unassembled WGS sequence"/>
</dbReference>
<dbReference type="PROSITE" id="PS50987">
    <property type="entry name" value="HTH_ARSR_2"/>
    <property type="match status" value="1"/>
</dbReference>
<dbReference type="Pfam" id="PF08241">
    <property type="entry name" value="Methyltransf_11"/>
    <property type="match status" value="1"/>
</dbReference>
<dbReference type="Gene3D" id="3.40.50.150">
    <property type="entry name" value="Vaccinia Virus protein VP39"/>
    <property type="match status" value="1"/>
</dbReference>
<dbReference type="AlphaFoldDB" id="A0A937HN16"/>
<dbReference type="InterPro" id="IPR029063">
    <property type="entry name" value="SAM-dependent_MTases_sf"/>
</dbReference>
<name>A0A937HN16_9PROT</name>
<dbReference type="SUPFAM" id="SSF46785">
    <property type="entry name" value="Winged helix' DNA-binding domain"/>
    <property type="match status" value="1"/>
</dbReference>
<evidence type="ECO:0000313" key="2">
    <source>
        <dbReference type="EMBL" id="MBL6761706.1"/>
    </source>
</evidence>
<evidence type="ECO:0000259" key="1">
    <source>
        <dbReference type="PROSITE" id="PS50987"/>
    </source>
</evidence>
<dbReference type="SMART" id="SM00418">
    <property type="entry name" value="HTH_ARSR"/>
    <property type="match status" value="1"/>
</dbReference>
<dbReference type="InterPro" id="IPR001845">
    <property type="entry name" value="HTH_ArsR_DNA-bd_dom"/>
</dbReference>
<dbReference type="PANTHER" id="PTHR43861">
    <property type="entry name" value="TRANS-ACONITATE 2-METHYLTRANSFERASE-RELATED"/>
    <property type="match status" value="1"/>
</dbReference>
<feature type="domain" description="HTH arsR-type" evidence="1">
    <location>
        <begin position="1"/>
        <end position="91"/>
    </location>
</feature>
<dbReference type="InterPro" id="IPR036390">
    <property type="entry name" value="WH_DNA-bd_sf"/>
</dbReference>
<evidence type="ECO:0000313" key="3">
    <source>
        <dbReference type="Proteomes" id="UP000785783"/>
    </source>
</evidence>
<dbReference type="PANTHER" id="PTHR43861:SF1">
    <property type="entry name" value="TRANS-ACONITATE 2-METHYLTRANSFERASE"/>
    <property type="match status" value="1"/>
</dbReference>
<reference evidence="2" key="1">
    <citation type="submission" date="2020-10" db="EMBL/GenBank/DDBJ databases">
        <title>Microbiome of the Black Sea water column analyzed by genome centric metagenomics.</title>
        <authorList>
            <person name="Cabello-Yeves P.J."/>
            <person name="Callieri C."/>
            <person name="Picazo A."/>
            <person name="Mehrshad M."/>
            <person name="Haro-Moreno J.M."/>
            <person name="Roda-Garcia J."/>
            <person name="Dzembekova N."/>
            <person name="Slabakova V."/>
            <person name="Slabakova N."/>
            <person name="Moncheva S."/>
            <person name="Rodriguez-Valera F."/>
        </authorList>
    </citation>
    <scope>NUCLEOTIDE SEQUENCE</scope>
    <source>
        <strain evidence="2">BS307-5m-G5</strain>
    </source>
</reference>
<organism evidence="2 3">
    <name type="scientific">PS1 clade bacterium</name>
    <dbReference type="NCBI Taxonomy" id="2175152"/>
    <lineage>
        <taxon>Bacteria</taxon>
        <taxon>Pseudomonadati</taxon>
        <taxon>Pseudomonadota</taxon>
        <taxon>Alphaproteobacteria</taxon>
        <taxon>PS1 clade</taxon>
    </lineage>
</organism>
<dbReference type="CDD" id="cd00090">
    <property type="entry name" value="HTH_ARSR"/>
    <property type="match status" value="1"/>
</dbReference>